<keyword evidence="12 18" id="KW-0548">Nucleotidyltransferase</keyword>
<organism evidence="20 21">
    <name type="scientific">Brumimicrobium aurantiacum</name>
    <dbReference type="NCBI Taxonomy" id="1737063"/>
    <lineage>
        <taxon>Bacteria</taxon>
        <taxon>Pseudomonadati</taxon>
        <taxon>Bacteroidota</taxon>
        <taxon>Flavobacteriia</taxon>
        <taxon>Flavobacteriales</taxon>
        <taxon>Crocinitomicaceae</taxon>
        <taxon>Brumimicrobium</taxon>
    </lineage>
</organism>
<dbReference type="Pfam" id="PF01148">
    <property type="entry name" value="CTP_transf_1"/>
    <property type="match status" value="1"/>
</dbReference>
<evidence type="ECO:0000256" key="14">
    <source>
        <dbReference type="ARBA" id="ARBA00023098"/>
    </source>
</evidence>
<protein>
    <recommendedName>
        <fullName evidence="7 18">Phosphatidate cytidylyltransferase</fullName>
        <ecNumber evidence="6 18">2.7.7.41</ecNumber>
    </recommendedName>
</protein>
<evidence type="ECO:0000256" key="8">
    <source>
        <dbReference type="ARBA" id="ARBA00022475"/>
    </source>
</evidence>
<keyword evidence="8" id="KW-1003">Cell membrane</keyword>
<feature type="transmembrane region" description="Helical" evidence="19">
    <location>
        <begin position="141"/>
        <end position="161"/>
    </location>
</feature>
<evidence type="ECO:0000256" key="11">
    <source>
        <dbReference type="ARBA" id="ARBA00022692"/>
    </source>
</evidence>
<evidence type="ECO:0000256" key="4">
    <source>
        <dbReference type="ARBA" id="ARBA00005189"/>
    </source>
</evidence>
<evidence type="ECO:0000256" key="3">
    <source>
        <dbReference type="ARBA" id="ARBA00005119"/>
    </source>
</evidence>
<comment type="catalytic activity">
    <reaction evidence="1 18">
        <text>a 1,2-diacyl-sn-glycero-3-phosphate + CTP + H(+) = a CDP-1,2-diacyl-sn-glycerol + diphosphate</text>
        <dbReference type="Rhea" id="RHEA:16229"/>
        <dbReference type="ChEBI" id="CHEBI:15378"/>
        <dbReference type="ChEBI" id="CHEBI:33019"/>
        <dbReference type="ChEBI" id="CHEBI:37563"/>
        <dbReference type="ChEBI" id="CHEBI:58332"/>
        <dbReference type="ChEBI" id="CHEBI:58608"/>
        <dbReference type="EC" id="2.7.7.41"/>
    </reaction>
</comment>
<evidence type="ECO:0000313" key="21">
    <source>
        <dbReference type="Proteomes" id="UP000257127"/>
    </source>
</evidence>
<dbReference type="InterPro" id="IPR000374">
    <property type="entry name" value="PC_trans"/>
</dbReference>
<reference evidence="20 21" key="1">
    <citation type="submission" date="2018-08" db="EMBL/GenBank/DDBJ databases">
        <title>The draft genome squence of Brumimicrobium sp. N62.</title>
        <authorList>
            <person name="Du Z.-J."/>
            <person name="Luo H.-R."/>
        </authorList>
    </citation>
    <scope>NUCLEOTIDE SEQUENCE [LARGE SCALE GENOMIC DNA]</scope>
    <source>
        <strain evidence="20 21">N62</strain>
    </source>
</reference>
<feature type="transmembrane region" description="Helical" evidence="19">
    <location>
        <begin position="181"/>
        <end position="201"/>
    </location>
</feature>
<dbReference type="GO" id="GO:0004605">
    <property type="term" value="F:phosphatidate cytidylyltransferase activity"/>
    <property type="evidence" value="ECO:0007669"/>
    <property type="project" value="UniProtKB-EC"/>
</dbReference>
<comment type="similarity">
    <text evidence="5 18">Belongs to the CDS family.</text>
</comment>
<comment type="pathway">
    <text evidence="4">Lipid metabolism.</text>
</comment>
<evidence type="ECO:0000256" key="16">
    <source>
        <dbReference type="ARBA" id="ARBA00023209"/>
    </source>
</evidence>
<accession>A0A3E1EZ99</accession>
<feature type="transmembrane region" description="Helical" evidence="19">
    <location>
        <begin position="12"/>
        <end position="45"/>
    </location>
</feature>
<keyword evidence="16" id="KW-0594">Phospholipid biosynthesis</keyword>
<feature type="transmembrane region" description="Helical" evidence="19">
    <location>
        <begin position="57"/>
        <end position="76"/>
    </location>
</feature>
<evidence type="ECO:0000256" key="6">
    <source>
        <dbReference type="ARBA" id="ARBA00012487"/>
    </source>
</evidence>
<dbReference type="GO" id="GO:0016024">
    <property type="term" value="P:CDP-diacylglycerol biosynthetic process"/>
    <property type="evidence" value="ECO:0007669"/>
    <property type="project" value="UniProtKB-UniPathway"/>
</dbReference>
<evidence type="ECO:0000256" key="10">
    <source>
        <dbReference type="ARBA" id="ARBA00022679"/>
    </source>
</evidence>
<evidence type="ECO:0000256" key="19">
    <source>
        <dbReference type="SAM" id="Phobius"/>
    </source>
</evidence>
<keyword evidence="13 19" id="KW-1133">Transmembrane helix</keyword>
<dbReference type="OrthoDB" id="9799199at2"/>
<dbReference type="PANTHER" id="PTHR46382">
    <property type="entry name" value="PHOSPHATIDATE CYTIDYLYLTRANSFERASE"/>
    <property type="match status" value="1"/>
</dbReference>
<evidence type="ECO:0000256" key="7">
    <source>
        <dbReference type="ARBA" id="ARBA00019373"/>
    </source>
</evidence>
<feature type="transmembrane region" description="Helical" evidence="19">
    <location>
        <begin position="207"/>
        <end position="226"/>
    </location>
</feature>
<dbReference type="PROSITE" id="PS01315">
    <property type="entry name" value="CDS"/>
    <property type="match status" value="1"/>
</dbReference>
<keyword evidence="14" id="KW-0443">Lipid metabolism</keyword>
<evidence type="ECO:0000256" key="1">
    <source>
        <dbReference type="ARBA" id="ARBA00001698"/>
    </source>
</evidence>
<evidence type="ECO:0000256" key="12">
    <source>
        <dbReference type="ARBA" id="ARBA00022695"/>
    </source>
</evidence>
<dbReference type="AlphaFoldDB" id="A0A3E1EZ99"/>
<evidence type="ECO:0000256" key="2">
    <source>
        <dbReference type="ARBA" id="ARBA00004651"/>
    </source>
</evidence>
<keyword evidence="21" id="KW-1185">Reference proteome</keyword>
<evidence type="ECO:0000256" key="9">
    <source>
        <dbReference type="ARBA" id="ARBA00022516"/>
    </source>
</evidence>
<dbReference type="PANTHER" id="PTHR46382:SF1">
    <property type="entry name" value="PHOSPHATIDATE CYTIDYLYLTRANSFERASE"/>
    <property type="match status" value="1"/>
</dbReference>
<dbReference type="Proteomes" id="UP000257127">
    <property type="component" value="Unassembled WGS sequence"/>
</dbReference>
<feature type="transmembrane region" description="Helical" evidence="19">
    <location>
        <begin position="108"/>
        <end position="129"/>
    </location>
</feature>
<comment type="pathway">
    <text evidence="3 18">Phospholipid metabolism; CDP-diacylglycerol biosynthesis; CDP-diacylglycerol from sn-glycerol 3-phosphate: step 3/3.</text>
</comment>
<keyword evidence="9" id="KW-0444">Lipid biosynthesis</keyword>
<evidence type="ECO:0000256" key="17">
    <source>
        <dbReference type="ARBA" id="ARBA00023264"/>
    </source>
</evidence>
<evidence type="ECO:0000256" key="15">
    <source>
        <dbReference type="ARBA" id="ARBA00023136"/>
    </source>
</evidence>
<evidence type="ECO:0000313" key="20">
    <source>
        <dbReference type="EMBL" id="RFC54813.1"/>
    </source>
</evidence>
<evidence type="ECO:0000256" key="5">
    <source>
        <dbReference type="ARBA" id="ARBA00010185"/>
    </source>
</evidence>
<keyword evidence="11 18" id="KW-0812">Transmembrane</keyword>
<dbReference type="RefSeq" id="WP_116880647.1">
    <property type="nucleotide sequence ID" value="NZ_QURB01000003.1"/>
</dbReference>
<feature type="transmembrane region" description="Helical" evidence="19">
    <location>
        <begin position="82"/>
        <end position="101"/>
    </location>
</feature>
<name>A0A3E1EZ99_9FLAO</name>
<comment type="subcellular location">
    <subcellularLocation>
        <location evidence="2">Cell membrane</location>
        <topology evidence="2">Multi-pass membrane protein</topology>
    </subcellularLocation>
</comment>
<keyword evidence="17" id="KW-1208">Phospholipid metabolism</keyword>
<sequence>MNNILTRAVWGALFVVIIISSFIVGTYATAIILGFFMCIGVFEFYRFFQLSQIVQPKAYSGIIGAAVLYTLLVTHQLNLIEIPLELILIPIVFLPFLYVVFSKNNNPLLDLTVTFFPWIYVMFPFYLMFSIYNFEFETGAQWTYIIGLFIMVWTNDTFAYLSGRTFGKHKLFERISPNKTWEGSIGGFIFTIVAAAVYAYFTDANFTFWIVSAIIISPTSVLGDLIESKFKRIVNVKDSGTILPGHGGILDRFDAVIYATPFFYLLLRTLG</sequence>
<dbReference type="UniPathway" id="UPA00557">
    <property type="reaction ID" value="UER00614"/>
</dbReference>
<proteinExistence type="inferred from homology"/>
<dbReference type="GO" id="GO:0005886">
    <property type="term" value="C:plasma membrane"/>
    <property type="evidence" value="ECO:0007669"/>
    <property type="project" value="UniProtKB-SubCell"/>
</dbReference>
<keyword evidence="15 19" id="KW-0472">Membrane</keyword>
<comment type="caution">
    <text evidence="20">The sequence shown here is derived from an EMBL/GenBank/DDBJ whole genome shotgun (WGS) entry which is preliminary data.</text>
</comment>
<gene>
    <name evidence="20" type="ORF">DXU93_07460</name>
</gene>
<dbReference type="EC" id="2.7.7.41" evidence="6 18"/>
<dbReference type="EMBL" id="QURB01000003">
    <property type="protein sequence ID" value="RFC54813.1"/>
    <property type="molecule type" value="Genomic_DNA"/>
</dbReference>
<evidence type="ECO:0000256" key="18">
    <source>
        <dbReference type="RuleBase" id="RU003938"/>
    </source>
</evidence>
<keyword evidence="10 18" id="KW-0808">Transferase</keyword>
<evidence type="ECO:0000256" key="13">
    <source>
        <dbReference type="ARBA" id="ARBA00022989"/>
    </source>
</evidence>